<accession>A0A397TR45</accession>
<comment type="caution">
    <text evidence="1">The sequence shown here is derived from an EMBL/GenBank/DDBJ whole genome shotgun (WGS) entry which is preliminary data.</text>
</comment>
<evidence type="ECO:0000313" key="2">
    <source>
        <dbReference type="Proteomes" id="UP000266673"/>
    </source>
</evidence>
<name>A0A397TR45_9GLOM</name>
<evidence type="ECO:0000313" key="1">
    <source>
        <dbReference type="EMBL" id="RIA99899.1"/>
    </source>
</evidence>
<evidence type="ECO:0008006" key="3">
    <source>
        <dbReference type="Google" id="ProtNLM"/>
    </source>
</evidence>
<dbReference type="AlphaFoldDB" id="A0A397TR45"/>
<dbReference type="OrthoDB" id="2435437at2759"/>
<proteinExistence type="predicted"/>
<dbReference type="Proteomes" id="UP000266673">
    <property type="component" value="Unassembled WGS sequence"/>
</dbReference>
<dbReference type="STRING" id="44941.A0A397TR45"/>
<dbReference type="EMBL" id="QKWP01006341">
    <property type="protein sequence ID" value="RIA99899.1"/>
    <property type="molecule type" value="Genomic_DNA"/>
</dbReference>
<organism evidence="1 2">
    <name type="scientific">Gigaspora rosea</name>
    <dbReference type="NCBI Taxonomy" id="44941"/>
    <lineage>
        <taxon>Eukaryota</taxon>
        <taxon>Fungi</taxon>
        <taxon>Fungi incertae sedis</taxon>
        <taxon>Mucoromycota</taxon>
        <taxon>Glomeromycotina</taxon>
        <taxon>Glomeromycetes</taxon>
        <taxon>Diversisporales</taxon>
        <taxon>Gigasporaceae</taxon>
        <taxon>Gigaspora</taxon>
    </lineage>
</organism>
<reference evidence="1 2" key="1">
    <citation type="submission" date="2018-06" db="EMBL/GenBank/DDBJ databases">
        <title>Comparative genomics reveals the genomic features of Rhizophagus irregularis, R. cerebriforme, R. diaphanum and Gigaspora rosea, and their symbiotic lifestyle signature.</title>
        <authorList>
            <person name="Morin E."/>
            <person name="San Clemente H."/>
            <person name="Chen E.C.H."/>
            <person name="De La Providencia I."/>
            <person name="Hainaut M."/>
            <person name="Kuo A."/>
            <person name="Kohler A."/>
            <person name="Murat C."/>
            <person name="Tang N."/>
            <person name="Roy S."/>
            <person name="Loubradou J."/>
            <person name="Henrissat B."/>
            <person name="Grigoriev I.V."/>
            <person name="Corradi N."/>
            <person name="Roux C."/>
            <person name="Martin F.M."/>
        </authorList>
    </citation>
    <scope>NUCLEOTIDE SEQUENCE [LARGE SCALE GENOMIC DNA]</scope>
    <source>
        <strain evidence="1 2">DAOM 194757</strain>
    </source>
</reference>
<feature type="non-terminal residue" evidence="1">
    <location>
        <position position="243"/>
    </location>
</feature>
<protein>
    <recommendedName>
        <fullName evidence="3">BAH domain-containing protein</fullName>
    </recommendedName>
</protein>
<keyword evidence="2" id="KW-1185">Reference proteome</keyword>
<gene>
    <name evidence="1" type="ORF">C2G38_2315111</name>
</gene>
<sequence length="243" mass="28836">MPLLNVKGHYIPIDDRKTPSTSKPIKPVYTISIQEHLKHILNNPRLIAKMYFGRGIESQEKSELWHVDIWQRSSLYGDASIIINDIKYDVGQFVEFIYTNNKNQHERRFGRVEAIISFLPPSDSDNPNNQMQDGLKMSRLLRHDELGIYCSQNRSQRGHRKLWMIEEDYQIIPLNHILRHVSIWLEDTPPPVFYDFQVSEILYRDAITKRIQIRPVKFRHHHPSEYIIAPNPPPLRDMKLFKF</sequence>